<name>A7TIX8_VANPO</name>
<feature type="compositionally biased region" description="Low complexity" evidence="1">
    <location>
        <begin position="150"/>
        <end position="164"/>
    </location>
</feature>
<feature type="region of interest" description="Disordered" evidence="1">
    <location>
        <begin position="111"/>
        <end position="203"/>
    </location>
</feature>
<reference evidence="2 3" key="1">
    <citation type="journal article" date="2007" name="Proc. Natl. Acad. Sci. U.S.A.">
        <title>Independent sorting-out of thousands of duplicated gene pairs in two yeast species descended from a whole-genome duplication.</title>
        <authorList>
            <person name="Scannell D.R."/>
            <person name="Frank A.C."/>
            <person name="Conant G.C."/>
            <person name="Byrne K.P."/>
            <person name="Woolfit M."/>
            <person name="Wolfe K.H."/>
        </authorList>
    </citation>
    <scope>NUCLEOTIDE SEQUENCE [LARGE SCALE GENOMIC DNA]</scope>
    <source>
        <strain evidence="3">ATCC 22028 / DSM 70294 / BCRC 21397 / CBS 2163 / NBRC 10782 / NRRL Y-8283 / UCD 57-17</strain>
    </source>
</reference>
<proteinExistence type="predicted"/>
<dbReference type="KEGG" id="vpo:Kpol_541p33"/>
<dbReference type="FunCoup" id="A7TIX8">
    <property type="interactions" value="837"/>
</dbReference>
<dbReference type="InterPro" id="IPR036864">
    <property type="entry name" value="Zn2-C6_fun-type_DNA-bd_sf"/>
</dbReference>
<sequence>MFAPSITLRNKDHSLPPLLLPNLHLISNTKNLKSTVPTTFNSNDVTPSAYVTSSEKSIDSSKHFTLTPITSSPNISGLDKLATIAINDLPERIAEAQKLIDNKLSAEYISSSHISKKRKRRSDSLSLDKPFTKQSGVTKMTPAPSPQPSQPASLSSSVTSSPQSMIVQPLSVGTSQEKSLSQQTSTSNVEPIRPPSKRQRIGPSCDGCRLKKIKCNASIETLYQDRSVIPMFSNLLHHKLGDTEIQYLVNDPQIRLRFPSNYDKASCSIVKHIDKIMFFKPCTSCIKRKNTFHDCLFSKGFTRIDINIFNKINNSLLKNGQKEKTIFEVTVDDYRNTNS</sequence>
<dbReference type="OMA" id="LENSNCC"/>
<dbReference type="AlphaFoldDB" id="A7TIX8"/>
<keyword evidence="3" id="KW-1185">Reference proteome</keyword>
<dbReference type="SUPFAM" id="SSF57701">
    <property type="entry name" value="Zn2/Cys6 DNA-binding domain"/>
    <property type="match status" value="1"/>
</dbReference>
<dbReference type="eggNOG" id="ENOG502S235">
    <property type="taxonomic scope" value="Eukaryota"/>
</dbReference>
<organism evidence="3">
    <name type="scientific">Vanderwaltozyma polyspora (strain ATCC 22028 / DSM 70294 / BCRC 21397 / CBS 2163 / NBRC 10782 / NRRL Y-8283 / UCD 57-17)</name>
    <name type="common">Kluyveromyces polysporus</name>
    <dbReference type="NCBI Taxonomy" id="436907"/>
    <lineage>
        <taxon>Eukaryota</taxon>
        <taxon>Fungi</taxon>
        <taxon>Dikarya</taxon>
        <taxon>Ascomycota</taxon>
        <taxon>Saccharomycotina</taxon>
        <taxon>Saccharomycetes</taxon>
        <taxon>Saccharomycetales</taxon>
        <taxon>Saccharomycetaceae</taxon>
        <taxon>Vanderwaltozyma</taxon>
    </lineage>
</organism>
<dbReference type="RefSeq" id="XP_001645648.1">
    <property type="nucleotide sequence ID" value="XM_001645598.1"/>
</dbReference>
<accession>A7TIX8</accession>
<dbReference type="GO" id="GO:0000981">
    <property type="term" value="F:DNA-binding transcription factor activity, RNA polymerase II-specific"/>
    <property type="evidence" value="ECO:0007669"/>
    <property type="project" value="InterPro"/>
</dbReference>
<feature type="compositionally biased region" description="Polar residues" evidence="1">
    <location>
        <begin position="171"/>
        <end position="189"/>
    </location>
</feature>
<dbReference type="EMBL" id="DS480398">
    <property type="protein sequence ID" value="EDO17790.1"/>
    <property type="molecule type" value="Genomic_DNA"/>
</dbReference>
<dbReference type="InParanoid" id="A7TIX8"/>
<evidence type="ECO:0000313" key="3">
    <source>
        <dbReference type="Proteomes" id="UP000000267"/>
    </source>
</evidence>
<evidence type="ECO:0008006" key="4">
    <source>
        <dbReference type="Google" id="ProtNLM"/>
    </source>
</evidence>
<dbReference type="GeneID" id="5546041"/>
<dbReference type="OrthoDB" id="4036575at2759"/>
<dbReference type="Proteomes" id="UP000000267">
    <property type="component" value="Unassembled WGS sequence"/>
</dbReference>
<protein>
    <recommendedName>
        <fullName evidence="4">Zn(2)-C6 fungal-type domain-containing protein</fullName>
    </recommendedName>
</protein>
<evidence type="ECO:0000256" key="1">
    <source>
        <dbReference type="SAM" id="MobiDB-lite"/>
    </source>
</evidence>
<dbReference type="HOGENOM" id="CLU_051216_0_0_1"/>
<dbReference type="GO" id="GO:0008270">
    <property type="term" value="F:zinc ion binding"/>
    <property type="evidence" value="ECO:0007669"/>
    <property type="project" value="InterPro"/>
</dbReference>
<gene>
    <name evidence="2" type="ORF">Kpol_541p33</name>
</gene>
<dbReference type="Gene3D" id="4.10.240.10">
    <property type="entry name" value="Zn(2)-C6 fungal-type DNA-binding domain"/>
    <property type="match status" value="1"/>
</dbReference>
<evidence type="ECO:0000313" key="2">
    <source>
        <dbReference type="EMBL" id="EDO17790.1"/>
    </source>
</evidence>